<organism evidence="1">
    <name type="scientific">Cucumis melo</name>
    <name type="common">Muskmelon</name>
    <dbReference type="NCBI Taxonomy" id="3656"/>
    <lineage>
        <taxon>Eukaryota</taxon>
        <taxon>Viridiplantae</taxon>
        <taxon>Streptophyta</taxon>
        <taxon>Embryophyta</taxon>
        <taxon>Tracheophyta</taxon>
        <taxon>Spermatophyta</taxon>
        <taxon>Magnoliopsida</taxon>
        <taxon>eudicotyledons</taxon>
        <taxon>Gunneridae</taxon>
        <taxon>Pentapetalae</taxon>
        <taxon>rosids</taxon>
        <taxon>fabids</taxon>
        <taxon>Cucurbitales</taxon>
        <taxon>Cucurbitaceae</taxon>
        <taxon>Benincaseae</taxon>
        <taxon>Cucumis</taxon>
    </lineage>
</organism>
<dbReference type="AlphaFoldDB" id="A0A9I9EHF6"/>
<proteinExistence type="predicted"/>
<dbReference type="EnsemblPlants" id="MELO3C033799.2.1">
    <property type="protein sequence ID" value="MELO3C033799.2.1"/>
    <property type="gene ID" value="MELO3C033799.2"/>
</dbReference>
<accession>A0A9I9EHF6</accession>
<sequence length="255" mass="28847">MLFVLLKIVYMGCYFTGFSNLMVLELGIGDMNEGYIKTLIQPPPLEDQSILGSSTMKHGRVDYEFFFKIYNGENPVLSSNIKSIRSGKFKHIDSPKQHVGGDPCVYSASVNLLLQIMDRDMMLLARGEDVFNSFNKRCLLSNFIVLWSTKNMKNKLEVLIFHVLNLLCLYQAVMTLRVKLTPPLPTLLLKPSSRPLILLVAGVQSISLLNLQPLFFSKISQSPIEIRPRSSHIVASIQSSLLLSLRPSLLLRRYL</sequence>
<reference evidence="1" key="1">
    <citation type="submission" date="2023-03" db="UniProtKB">
        <authorList>
            <consortium name="EnsemblPlants"/>
        </authorList>
    </citation>
    <scope>IDENTIFICATION</scope>
</reference>
<evidence type="ECO:0000313" key="1">
    <source>
        <dbReference type="EnsemblPlants" id="MELO3C033799.2.1"/>
    </source>
</evidence>
<dbReference type="Gramene" id="MELO3C033799.2.1">
    <property type="protein sequence ID" value="MELO3C033799.2.1"/>
    <property type="gene ID" value="MELO3C033799.2"/>
</dbReference>
<protein>
    <submittedName>
        <fullName evidence="1">Uncharacterized protein</fullName>
    </submittedName>
</protein>
<name>A0A9I9EHF6_CUCME</name>